<dbReference type="InterPro" id="IPR000477">
    <property type="entry name" value="RT_dom"/>
</dbReference>
<proteinExistence type="predicted"/>
<feature type="domain" description="Reverse transcriptase" evidence="1">
    <location>
        <begin position="91"/>
        <end position="240"/>
    </location>
</feature>
<dbReference type="PANTHER" id="PTHR33116">
    <property type="entry name" value="REVERSE TRANSCRIPTASE ZINC-BINDING DOMAIN-CONTAINING PROTEIN-RELATED-RELATED"/>
    <property type="match status" value="1"/>
</dbReference>
<dbReference type="CDD" id="cd01650">
    <property type="entry name" value="RT_nLTR_like"/>
    <property type="match status" value="1"/>
</dbReference>
<dbReference type="Proteomes" id="UP000189701">
    <property type="component" value="Unplaced"/>
</dbReference>
<name>A0A1U7VCW9_NICSY</name>
<protein>
    <submittedName>
        <fullName evidence="3">Uncharacterized protein LOC104212162</fullName>
    </submittedName>
</protein>
<dbReference type="SUPFAM" id="SSF56672">
    <property type="entry name" value="DNA/RNA polymerases"/>
    <property type="match status" value="1"/>
</dbReference>
<reference evidence="3" key="2">
    <citation type="submission" date="2025-08" db="UniProtKB">
        <authorList>
            <consortium name="RefSeq"/>
        </authorList>
    </citation>
    <scope>IDENTIFICATION</scope>
    <source>
        <tissue evidence="3">Leaf</tissue>
    </source>
</reference>
<evidence type="ECO:0000313" key="3">
    <source>
        <dbReference type="RefSeq" id="XP_009759670.1"/>
    </source>
</evidence>
<dbReference type="PANTHER" id="PTHR33116:SF85">
    <property type="entry name" value="REVERSE TRANSCRIPTASE ZINC-BINDING DOMAIN-CONTAINING PROTEIN"/>
    <property type="match status" value="1"/>
</dbReference>
<dbReference type="eggNOG" id="KOG1075">
    <property type="taxonomic scope" value="Eukaryota"/>
</dbReference>
<gene>
    <name evidence="3" type="primary">LOC104212162</name>
</gene>
<dbReference type="Pfam" id="PF00078">
    <property type="entry name" value="RVT_1"/>
    <property type="match status" value="1"/>
</dbReference>
<dbReference type="InterPro" id="IPR043502">
    <property type="entry name" value="DNA/RNA_pol_sf"/>
</dbReference>
<dbReference type="STRING" id="4096.A0A1U7VCW9"/>
<accession>A0A1U7VCW9</accession>
<sequence>MWLKVVGFGDKVKEWWTSYGVSETPSLHISKKLKLLKGDIIRWNKEVFGRVEVKMRELMHELGELERGEGARELDEYEKVRLGEVKREIVELKKVLDVSISSSQKAFAEGRQIMDAALVANELVDSRRKNREPDLLCKLDLEKTFDNVNWEFLDLIMMRMCSRGLRQGDSLSPMLFILVMDALSKMMDRAAGGGFLRGFSAPIGVLSARRVSHMLFADDTLIFCDADMDQLTYLKQVLQCKVGSFLTTYLGLPLGASHKDTTVWNPVIERVEKRLTRCQKRYLSKGDEEVLIKSTLSSMPSYYLSLLQALVSTTEKLERFQRNFLWDAADGTRKFHLVNWQTITSPKK</sequence>
<dbReference type="AlphaFoldDB" id="A0A1U7VCW9"/>
<evidence type="ECO:0000313" key="2">
    <source>
        <dbReference type="Proteomes" id="UP000189701"/>
    </source>
</evidence>
<evidence type="ECO:0000259" key="1">
    <source>
        <dbReference type="Pfam" id="PF00078"/>
    </source>
</evidence>
<reference evidence="2" key="1">
    <citation type="journal article" date="2013" name="Genome Biol.">
        <title>Reference genomes and transcriptomes of Nicotiana sylvestris and Nicotiana tomentosiformis.</title>
        <authorList>
            <person name="Sierro N."/>
            <person name="Battey J.N."/>
            <person name="Ouadi S."/>
            <person name="Bovet L."/>
            <person name="Goepfert S."/>
            <person name="Bakaher N."/>
            <person name="Peitsch M.C."/>
            <person name="Ivanov N.V."/>
        </authorList>
    </citation>
    <scope>NUCLEOTIDE SEQUENCE [LARGE SCALE GENOMIC DNA]</scope>
</reference>
<dbReference type="RefSeq" id="XP_009759670.1">
    <property type="nucleotide sequence ID" value="XM_009761368.1"/>
</dbReference>
<organism evidence="2 3">
    <name type="scientific">Nicotiana sylvestris</name>
    <name type="common">Wood tobacco</name>
    <name type="synonym">South American tobacco</name>
    <dbReference type="NCBI Taxonomy" id="4096"/>
    <lineage>
        <taxon>Eukaryota</taxon>
        <taxon>Viridiplantae</taxon>
        <taxon>Streptophyta</taxon>
        <taxon>Embryophyta</taxon>
        <taxon>Tracheophyta</taxon>
        <taxon>Spermatophyta</taxon>
        <taxon>Magnoliopsida</taxon>
        <taxon>eudicotyledons</taxon>
        <taxon>Gunneridae</taxon>
        <taxon>Pentapetalae</taxon>
        <taxon>asterids</taxon>
        <taxon>lamiids</taxon>
        <taxon>Solanales</taxon>
        <taxon>Solanaceae</taxon>
        <taxon>Nicotianoideae</taxon>
        <taxon>Nicotianeae</taxon>
        <taxon>Nicotiana</taxon>
    </lineage>
</organism>
<keyword evidence="2" id="KW-1185">Reference proteome</keyword>